<accession>A0A1J1LN13</accession>
<reference evidence="3" key="1">
    <citation type="submission" date="2015-10" db="EMBL/GenBank/DDBJ databases">
        <authorList>
            <person name="Regsiter A."/>
            <person name="william w."/>
        </authorList>
    </citation>
    <scope>NUCLEOTIDE SEQUENCE [LARGE SCALE GENOMIC DNA]</scope>
</reference>
<gene>
    <name evidence="2" type="ORF">PL921460066</name>
</gene>
<keyword evidence="3" id="KW-1185">Reference proteome</keyword>
<dbReference type="AlphaFoldDB" id="A0A1J1LN13"/>
<protein>
    <submittedName>
        <fullName evidence="2">Uncharacterized protein</fullName>
    </submittedName>
</protein>
<evidence type="ECO:0000313" key="2">
    <source>
        <dbReference type="EMBL" id="CUR33957.1"/>
    </source>
</evidence>
<sequence>MIRIPPKFGSKLPPPEPDQSQGSIFDKLNAKLKWERENIQPHLKDLFPLYRHTCIIFMPTDNTFYYTGAGYGNYENGRDDDYNKIGEILAQI</sequence>
<proteinExistence type="predicted"/>
<dbReference type="STRING" id="671072.PL921460066"/>
<evidence type="ECO:0000313" key="3">
    <source>
        <dbReference type="Proteomes" id="UP000184315"/>
    </source>
</evidence>
<dbReference type="Proteomes" id="UP000184315">
    <property type="component" value="Unassembled WGS sequence"/>
</dbReference>
<name>A0A1J1LN13_9CYAN</name>
<dbReference type="EMBL" id="CZDF01000166">
    <property type="protein sequence ID" value="CUR33957.1"/>
    <property type="molecule type" value="Genomic_DNA"/>
</dbReference>
<feature type="region of interest" description="Disordered" evidence="1">
    <location>
        <begin position="1"/>
        <end position="23"/>
    </location>
</feature>
<organism evidence="2 3">
    <name type="scientific">Planktothrix tepida PCC 9214</name>
    <dbReference type="NCBI Taxonomy" id="671072"/>
    <lineage>
        <taxon>Bacteria</taxon>
        <taxon>Bacillati</taxon>
        <taxon>Cyanobacteriota</taxon>
        <taxon>Cyanophyceae</taxon>
        <taxon>Oscillatoriophycideae</taxon>
        <taxon>Oscillatoriales</taxon>
        <taxon>Microcoleaceae</taxon>
        <taxon>Planktothrix</taxon>
    </lineage>
</organism>
<dbReference type="OrthoDB" id="583156at2"/>
<dbReference type="RefSeq" id="WP_072717017.1">
    <property type="nucleotide sequence ID" value="NZ_LN889762.1"/>
</dbReference>
<evidence type="ECO:0000256" key="1">
    <source>
        <dbReference type="SAM" id="MobiDB-lite"/>
    </source>
</evidence>